<dbReference type="SUPFAM" id="SSF54236">
    <property type="entry name" value="Ubiquitin-like"/>
    <property type="match status" value="1"/>
</dbReference>
<dbReference type="Gene3D" id="3.10.20.90">
    <property type="entry name" value="Phosphatidylinositol 3-kinase Catalytic Subunit, Chain A, domain 1"/>
    <property type="match status" value="1"/>
</dbReference>
<organism evidence="1 2">
    <name type="scientific">Caenorhabditis tropicalis</name>
    <dbReference type="NCBI Taxonomy" id="1561998"/>
    <lineage>
        <taxon>Eukaryota</taxon>
        <taxon>Metazoa</taxon>
        <taxon>Ecdysozoa</taxon>
        <taxon>Nematoda</taxon>
        <taxon>Chromadorea</taxon>
        <taxon>Rhabditida</taxon>
        <taxon>Rhabditina</taxon>
        <taxon>Rhabditomorpha</taxon>
        <taxon>Rhabditoidea</taxon>
        <taxon>Rhabditidae</taxon>
        <taxon>Peloderinae</taxon>
        <taxon>Caenorhabditis</taxon>
    </lineage>
</organism>
<protein>
    <submittedName>
        <fullName evidence="2">Protein kinase domain-containing protein</fullName>
    </submittedName>
</protein>
<dbReference type="PANTHER" id="PTHR33651">
    <property type="entry name" value="PROTEIN CBG06246"/>
    <property type="match status" value="1"/>
</dbReference>
<proteinExistence type="predicted"/>
<evidence type="ECO:0000313" key="1">
    <source>
        <dbReference type="Proteomes" id="UP000095282"/>
    </source>
</evidence>
<reference evidence="2" key="1">
    <citation type="submission" date="2016-11" db="UniProtKB">
        <authorList>
            <consortium name="WormBaseParasite"/>
        </authorList>
    </citation>
    <scope>IDENTIFICATION</scope>
</reference>
<dbReference type="AlphaFoldDB" id="A0A1I7UXC8"/>
<dbReference type="InterPro" id="IPR029071">
    <property type="entry name" value="Ubiquitin-like_domsf"/>
</dbReference>
<sequence length="507" mass="58969">MELLCLELHDHKGTVLKQHYWEVGDQETLEELKDRIHHIWFVVREDQLLFFEDKRELNGLGSTTLTSLGLKDGNKVIVKHVNLEHWEQLLEYSETINDEQKPMNTRRTFARKAIELSEMIDNTTLFLAYSFDKQFTEIVDQAMRLLDRLQPAFKHSALKYFAKNQPGSSVEFESKKTGKMAGVIAIVKTEDNETRYYIKTYHRFEEVGIATTGDRFPLNLIEIFIYRLLNHIGVGPKVNFLHYSGSIDVSFIMTEEVSGLKLLKDIEDQKKKEEEIVEAYLLRLILGITDVSKENIGVDGRNMLSIVDFRPPYCNILREDITNEFKNENEIDIYDVNVILREIKPEKRVEIAKEALNRWDGLRTVTSAIIDEKKEVYLLRLILGITDLNDENFGTRKRLSVIDFCPPRGDSFLQPSISNDFKYRSKIDHLEVNEVLREISCAKRVEIAKSTLDKWIKLKDATTELIAEDVKSLTDHRIAFEDDAKDLQKYITDIRKNYETLRSGLNP</sequence>
<dbReference type="WBParaSite" id="Csp11.Scaffold630.g20283.t1">
    <property type="protein sequence ID" value="Csp11.Scaffold630.g20283.t1"/>
    <property type="gene ID" value="Csp11.Scaffold630.g20283"/>
</dbReference>
<accession>A0A1I7UXC8</accession>
<dbReference type="Proteomes" id="UP000095282">
    <property type="component" value="Unplaced"/>
</dbReference>
<evidence type="ECO:0000313" key="2">
    <source>
        <dbReference type="WBParaSite" id="Csp11.Scaffold630.g20283.t1"/>
    </source>
</evidence>
<keyword evidence="1" id="KW-1185">Reference proteome</keyword>
<dbReference type="PANTHER" id="PTHR33651:SF3">
    <property type="entry name" value="PHAGE PROTEIN"/>
    <property type="match status" value="1"/>
</dbReference>
<name>A0A1I7UXC8_9PELO</name>